<keyword evidence="2" id="KW-1185">Reference proteome</keyword>
<sequence>MKKSERNENGRDQRLIERFLEMMSAERGAARNTLAAYERDLEAYAAFLGSEGTGLQNATSEHIRNYLAALAAEGLKASSAARKLSALRQFHNFLYGEGIVRENPATAIDAPRLRRPLPKVMTADDVTTLISAAEARTLRLTGKARLKAVRLHCLLELLYATGLRVSELVALKRQAVAKGPQFLVVKGKGGRERMVPVSHKAAEATAAYLRALREDEVPESPWLFASHGEAGHLTRQHFALELKALAAEAGLSVAKISPHVLRHAFASHLLAGGADLRAVQQMLGHADISTTQIYTHIESDRLRAAVETHHPLAKSG</sequence>
<proteinExistence type="predicted"/>
<accession>A0ACC5R680</accession>
<protein>
    <submittedName>
        <fullName evidence="1">Site-specific tyrosine recombinase XerD</fullName>
    </submittedName>
</protein>
<evidence type="ECO:0000313" key="1">
    <source>
        <dbReference type="EMBL" id="MBK1868167.1"/>
    </source>
</evidence>
<evidence type="ECO:0000313" key="2">
    <source>
        <dbReference type="Proteomes" id="UP000616151"/>
    </source>
</evidence>
<organism evidence="1 2">
    <name type="scientific">Taklimakanibacter albus</name>
    <dbReference type="NCBI Taxonomy" id="2800327"/>
    <lineage>
        <taxon>Bacteria</taxon>
        <taxon>Pseudomonadati</taxon>
        <taxon>Pseudomonadota</taxon>
        <taxon>Alphaproteobacteria</taxon>
        <taxon>Hyphomicrobiales</taxon>
        <taxon>Aestuariivirgaceae</taxon>
        <taxon>Taklimakanibacter</taxon>
    </lineage>
</organism>
<dbReference type="Proteomes" id="UP000616151">
    <property type="component" value="Unassembled WGS sequence"/>
</dbReference>
<name>A0ACC5R680_9HYPH</name>
<comment type="caution">
    <text evidence="1">The sequence shown here is derived from an EMBL/GenBank/DDBJ whole genome shotgun (WGS) entry which is preliminary data.</text>
</comment>
<dbReference type="EMBL" id="JAENHL010000007">
    <property type="protein sequence ID" value="MBK1868167.1"/>
    <property type="molecule type" value="Genomic_DNA"/>
</dbReference>
<reference evidence="1" key="1">
    <citation type="submission" date="2021-01" db="EMBL/GenBank/DDBJ databases">
        <authorList>
            <person name="Sun Q."/>
        </authorList>
    </citation>
    <scope>NUCLEOTIDE SEQUENCE</scope>
    <source>
        <strain evidence="1">YIM B02566</strain>
    </source>
</reference>
<gene>
    <name evidence="1" type="primary">xerD</name>
    <name evidence="1" type="ORF">JHL16_17575</name>
</gene>